<reference evidence="13 14" key="1">
    <citation type="submission" date="2018-10" db="EMBL/GenBank/DDBJ databases">
        <title>Genomic Encyclopedia of Archaeal and Bacterial Type Strains, Phase II (KMG-II): from individual species to whole genera.</title>
        <authorList>
            <person name="Goeker M."/>
        </authorList>
    </citation>
    <scope>NUCLEOTIDE SEQUENCE [LARGE SCALE GENOMIC DNA]</scope>
    <source>
        <strain evidence="13 14">DSM 18602</strain>
    </source>
</reference>
<comment type="function">
    <text evidence="10">Site-specific tyrosine recombinase, which acts by catalyzing the cutting and rejoining of the recombining DNA molecules. The XerC-XerD complex is essential to convert dimers of the bacterial chromosome into monomers to permit their segregation at cell division. It also contributes to the segregational stability of plasmids.</text>
</comment>
<dbReference type="InterPro" id="IPR011010">
    <property type="entry name" value="DNA_brk_join_enz"/>
</dbReference>
<keyword evidence="5 10" id="KW-0159">Chromosome partition</keyword>
<dbReference type="AlphaFoldDB" id="A0A495J4M2"/>
<dbReference type="InterPro" id="IPR050090">
    <property type="entry name" value="Tyrosine_recombinase_XerCD"/>
</dbReference>
<keyword evidence="9 10" id="KW-0131">Cell cycle</keyword>
<name>A0A495J4M2_9SPHI</name>
<evidence type="ECO:0000256" key="4">
    <source>
        <dbReference type="ARBA" id="ARBA00022618"/>
    </source>
</evidence>
<comment type="caution">
    <text evidence="13">The sequence shown here is derived from an EMBL/GenBank/DDBJ whole genome shotgun (WGS) entry which is preliminary data.</text>
</comment>
<protein>
    <recommendedName>
        <fullName evidence="10">Tyrosine recombinase XerC</fullName>
    </recommendedName>
</protein>
<dbReference type="Gene3D" id="1.10.443.10">
    <property type="entry name" value="Intergrase catalytic core"/>
    <property type="match status" value="1"/>
</dbReference>
<dbReference type="OrthoDB" id="9801717at2"/>
<keyword evidence="3 10" id="KW-0963">Cytoplasm</keyword>
<feature type="active site" evidence="10">
    <location>
        <position position="248"/>
    </location>
</feature>
<dbReference type="InterPro" id="IPR044068">
    <property type="entry name" value="CB"/>
</dbReference>
<dbReference type="NCBIfam" id="NF001399">
    <property type="entry name" value="PRK00283.1"/>
    <property type="match status" value="1"/>
</dbReference>
<dbReference type="GO" id="GO:0051301">
    <property type="term" value="P:cell division"/>
    <property type="evidence" value="ECO:0007669"/>
    <property type="project" value="UniProtKB-KW"/>
</dbReference>
<comment type="similarity">
    <text evidence="10">Belongs to the 'phage' integrase family. XerC subfamily.</text>
</comment>
<evidence type="ECO:0000259" key="11">
    <source>
        <dbReference type="PROSITE" id="PS51898"/>
    </source>
</evidence>
<dbReference type="SUPFAM" id="SSF56349">
    <property type="entry name" value="DNA breaking-rejoining enzymes"/>
    <property type="match status" value="1"/>
</dbReference>
<dbReference type="PROSITE" id="PS51898">
    <property type="entry name" value="TYR_RECOMBINASE"/>
    <property type="match status" value="1"/>
</dbReference>
<evidence type="ECO:0000313" key="14">
    <source>
        <dbReference type="Proteomes" id="UP000268007"/>
    </source>
</evidence>
<feature type="active site" evidence="10">
    <location>
        <position position="245"/>
    </location>
</feature>
<evidence type="ECO:0000256" key="10">
    <source>
        <dbReference type="HAMAP-Rule" id="MF_01808"/>
    </source>
</evidence>
<evidence type="ECO:0000256" key="8">
    <source>
        <dbReference type="ARBA" id="ARBA00023172"/>
    </source>
</evidence>
<evidence type="ECO:0000256" key="7">
    <source>
        <dbReference type="ARBA" id="ARBA00023125"/>
    </source>
</evidence>
<dbReference type="Pfam" id="PF00589">
    <property type="entry name" value="Phage_integrase"/>
    <property type="match status" value="1"/>
</dbReference>
<feature type="domain" description="Tyr recombinase" evidence="11">
    <location>
        <begin position="109"/>
        <end position="293"/>
    </location>
</feature>
<dbReference type="PROSITE" id="PS51900">
    <property type="entry name" value="CB"/>
    <property type="match status" value="1"/>
</dbReference>
<dbReference type="CDD" id="cd00798">
    <property type="entry name" value="INT_XerDC_C"/>
    <property type="match status" value="1"/>
</dbReference>
<evidence type="ECO:0000256" key="6">
    <source>
        <dbReference type="ARBA" id="ARBA00022908"/>
    </source>
</evidence>
<feature type="active site" description="O-(3'-phospho-DNA)-tyrosine intermediate" evidence="10">
    <location>
        <position position="280"/>
    </location>
</feature>
<evidence type="ECO:0000313" key="13">
    <source>
        <dbReference type="EMBL" id="RKR83925.1"/>
    </source>
</evidence>
<dbReference type="RefSeq" id="WP_121199369.1">
    <property type="nucleotide sequence ID" value="NZ_RBKU01000001.1"/>
</dbReference>
<dbReference type="InterPro" id="IPR011932">
    <property type="entry name" value="Recomb_XerD"/>
</dbReference>
<feature type="active site" evidence="10">
    <location>
        <position position="149"/>
    </location>
</feature>
<dbReference type="GO" id="GO:0009037">
    <property type="term" value="F:tyrosine-based site-specific recombinase activity"/>
    <property type="evidence" value="ECO:0007669"/>
    <property type="project" value="UniProtKB-UniRule"/>
</dbReference>
<comment type="subunit">
    <text evidence="10">Forms a cyclic heterotetrameric complex composed of two molecules of XerC and two molecules of XerD.</text>
</comment>
<keyword evidence="4 10" id="KW-0132">Cell division</keyword>
<dbReference type="GO" id="GO:0005737">
    <property type="term" value="C:cytoplasm"/>
    <property type="evidence" value="ECO:0007669"/>
    <property type="project" value="UniProtKB-SubCell"/>
</dbReference>
<dbReference type="HAMAP" id="MF_01808">
    <property type="entry name" value="Recomb_XerC_XerD"/>
    <property type="match status" value="1"/>
</dbReference>
<accession>A0A495J4M2</accession>
<dbReference type="GO" id="GO:0007059">
    <property type="term" value="P:chromosome segregation"/>
    <property type="evidence" value="ECO:0007669"/>
    <property type="project" value="UniProtKB-UniRule"/>
</dbReference>
<evidence type="ECO:0000259" key="12">
    <source>
        <dbReference type="PROSITE" id="PS51900"/>
    </source>
</evidence>
<organism evidence="13 14">
    <name type="scientific">Mucilaginibacter gracilis</name>
    <dbReference type="NCBI Taxonomy" id="423350"/>
    <lineage>
        <taxon>Bacteria</taxon>
        <taxon>Pseudomonadati</taxon>
        <taxon>Bacteroidota</taxon>
        <taxon>Sphingobacteriia</taxon>
        <taxon>Sphingobacteriales</taxon>
        <taxon>Sphingobacteriaceae</taxon>
        <taxon>Mucilaginibacter</taxon>
    </lineage>
</organism>
<evidence type="ECO:0000256" key="5">
    <source>
        <dbReference type="ARBA" id="ARBA00022829"/>
    </source>
</evidence>
<proteinExistence type="inferred from homology"/>
<dbReference type="InterPro" id="IPR013762">
    <property type="entry name" value="Integrase-like_cat_sf"/>
</dbReference>
<dbReference type="Pfam" id="PF02899">
    <property type="entry name" value="Phage_int_SAM_1"/>
    <property type="match status" value="1"/>
</dbReference>
<dbReference type="InterPro" id="IPR010998">
    <property type="entry name" value="Integrase_recombinase_N"/>
</dbReference>
<evidence type="ECO:0000256" key="3">
    <source>
        <dbReference type="ARBA" id="ARBA00022490"/>
    </source>
</evidence>
<feature type="domain" description="Core-binding (CB)" evidence="12">
    <location>
        <begin position="1"/>
        <end position="88"/>
    </location>
</feature>
<evidence type="ECO:0000256" key="2">
    <source>
        <dbReference type="ARBA" id="ARBA00010450"/>
    </source>
</evidence>
<comment type="subcellular location">
    <subcellularLocation>
        <location evidence="1 10">Cytoplasm</location>
    </subcellularLocation>
</comment>
<keyword evidence="8 10" id="KW-0233">DNA recombination</keyword>
<dbReference type="InterPro" id="IPR023009">
    <property type="entry name" value="Tyrosine_recombinase_XerC/XerD"/>
</dbReference>
<dbReference type="PANTHER" id="PTHR30349:SF81">
    <property type="entry name" value="TYROSINE RECOMBINASE XERC"/>
    <property type="match status" value="1"/>
</dbReference>
<evidence type="ECO:0000256" key="9">
    <source>
        <dbReference type="ARBA" id="ARBA00023306"/>
    </source>
</evidence>
<comment type="similarity">
    <text evidence="2">Belongs to the 'phage' integrase family. XerD subfamily.</text>
</comment>
<feature type="active site" evidence="10">
    <location>
        <position position="173"/>
    </location>
</feature>
<dbReference type="PANTHER" id="PTHR30349">
    <property type="entry name" value="PHAGE INTEGRASE-RELATED"/>
    <property type="match status" value="1"/>
</dbReference>
<dbReference type="GO" id="GO:0006313">
    <property type="term" value="P:DNA transposition"/>
    <property type="evidence" value="ECO:0007669"/>
    <property type="project" value="UniProtKB-UniRule"/>
</dbReference>
<evidence type="ECO:0000256" key="1">
    <source>
        <dbReference type="ARBA" id="ARBA00004496"/>
    </source>
</evidence>
<dbReference type="Proteomes" id="UP000268007">
    <property type="component" value="Unassembled WGS sequence"/>
</dbReference>
<gene>
    <name evidence="10" type="primary">xerC</name>
    <name evidence="13" type="ORF">BDD43_4140</name>
</gene>
<dbReference type="GO" id="GO:0003677">
    <property type="term" value="F:DNA binding"/>
    <property type="evidence" value="ECO:0007669"/>
    <property type="project" value="UniProtKB-UniRule"/>
</dbReference>
<dbReference type="NCBIfam" id="TIGR02225">
    <property type="entry name" value="recomb_XerD"/>
    <property type="match status" value="1"/>
</dbReference>
<feature type="active site" evidence="10">
    <location>
        <position position="271"/>
    </location>
</feature>
<keyword evidence="6 10" id="KW-0229">DNA integration</keyword>
<dbReference type="SUPFAM" id="SSF47823">
    <property type="entry name" value="lambda integrase-like, N-terminal domain"/>
    <property type="match status" value="1"/>
</dbReference>
<sequence length="299" mass="34255">MDWQRAKKGFSSYLKIEKSLSGNSVEAYLGDLEKLIQFADSKPVKLKPDTVELNHLREFIMWINELGMIPSSQARIISGIKAFYKYLLMDNQLNYDPSELLEAPRLSRKLPDTLSVVDIDKLIDAIDLSKPEGMRNKTMIEVLYGCGLRVTELVNLRISNLYLDVEFIKVLGKGDKERLIPIGSQGVKFLKLWLNEVRTHNTIQSGEEDIVFLNRRGKRLSRVYVFLMIKELAEKTGLKKSISPHTFRHSFATHLIEGGADLRAVQEMLGHESITTTEIYTHLDKEYLKGVIIEHHPRS</sequence>
<keyword evidence="14" id="KW-1185">Reference proteome</keyword>
<keyword evidence="7 10" id="KW-0238">DNA-binding</keyword>
<dbReference type="InterPro" id="IPR002104">
    <property type="entry name" value="Integrase_catalytic"/>
</dbReference>
<dbReference type="Gene3D" id="1.10.150.130">
    <property type="match status" value="1"/>
</dbReference>
<dbReference type="EMBL" id="RBKU01000001">
    <property type="protein sequence ID" value="RKR83925.1"/>
    <property type="molecule type" value="Genomic_DNA"/>
</dbReference>
<dbReference type="InterPro" id="IPR004107">
    <property type="entry name" value="Integrase_SAM-like_N"/>
</dbReference>